<dbReference type="PANTHER" id="PTHR12839">
    <property type="entry name" value="NONSENSE-MEDIATED MRNA DECAY PROTEIN 2 UP-FRAMESHIFT SUPPRESSOR 2"/>
    <property type="match status" value="1"/>
</dbReference>
<name>A0A8B7NCY0_HYAAZ</name>
<organism evidence="5 6">
    <name type="scientific">Hyalella azteca</name>
    <name type="common">Amphipod</name>
    <dbReference type="NCBI Taxonomy" id="294128"/>
    <lineage>
        <taxon>Eukaryota</taxon>
        <taxon>Metazoa</taxon>
        <taxon>Ecdysozoa</taxon>
        <taxon>Arthropoda</taxon>
        <taxon>Crustacea</taxon>
        <taxon>Multicrustacea</taxon>
        <taxon>Malacostraca</taxon>
        <taxon>Eumalacostraca</taxon>
        <taxon>Peracarida</taxon>
        <taxon>Amphipoda</taxon>
        <taxon>Senticaudata</taxon>
        <taxon>Talitrida</taxon>
        <taxon>Talitroidea</taxon>
        <taxon>Hyalellidae</taxon>
        <taxon>Hyalella</taxon>
    </lineage>
</organism>
<dbReference type="GO" id="GO:0035145">
    <property type="term" value="C:exon-exon junction complex"/>
    <property type="evidence" value="ECO:0007669"/>
    <property type="project" value="TreeGrafter"/>
</dbReference>
<dbReference type="GO" id="GO:0005737">
    <property type="term" value="C:cytoplasm"/>
    <property type="evidence" value="ECO:0007669"/>
    <property type="project" value="UniProtKB-SubCell"/>
</dbReference>
<keyword evidence="5" id="KW-1185">Reference proteome</keyword>
<evidence type="ECO:0000256" key="2">
    <source>
        <dbReference type="ARBA" id="ARBA00022490"/>
    </source>
</evidence>
<proteinExistence type="predicted"/>
<reference evidence="6" key="1">
    <citation type="submission" date="2025-08" db="UniProtKB">
        <authorList>
            <consortium name="RefSeq"/>
        </authorList>
    </citation>
    <scope>IDENTIFICATION</scope>
    <source>
        <tissue evidence="6">Whole organism</tissue>
    </source>
</reference>
<comment type="subcellular location">
    <subcellularLocation>
        <location evidence="1">Cytoplasm</location>
    </subcellularLocation>
</comment>
<evidence type="ECO:0000313" key="6">
    <source>
        <dbReference type="RefSeq" id="XP_018011396.1"/>
    </source>
</evidence>
<dbReference type="Pfam" id="PF04050">
    <property type="entry name" value="Upf2"/>
    <property type="match status" value="1"/>
</dbReference>
<keyword evidence="2" id="KW-0963">Cytoplasm</keyword>
<accession>A0A8B7NCY0</accession>
<dbReference type="PANTHER" id="PTHR12839:SF7">
    <property type="entry name" value="REGULATOR OF NONSENSE TRANSCRIPTS 2"/>
    <property type="match status" value="1"/>
</dbReference>
<evidence type="ECO:0000259" key="4">
    <source>
        <dbReference type="Pfam" id="PF04050"/>
    </source>
</evidence>
<protein>
    <submittedName>
        <fullName evidence="6">Regulator of nonsense transcripts 2-like</fullName>
    </submittedName>
</protein>
<dbReference type="OMA" id="TRITHKK"/>
<feature type="domain" description="Up-frameshift suppressor 2 C-terminal" evidence="4">
    <location>
        <begin position="9"/>
        <end position="129"/>
    </location>
</feature>
<feature type="region of interest" description="Disordered" evidence="3">
    <location>
        <begin position="146"/>
        <end position="187"/>
    </location>
</feature>
<evidence type="ECO:0000313" key="5">
    <source>
        <dbReference type="Proteomes" id="UP000694843"/>
    </source>
</evidence>
<dbReference type="InterPro" id="IPR007193">
    <property type="entry name" value="Upf2/Nmd2_C"/>
</dbReference>
<gene>
    <name evidence="6" type="primary">LOC108668664</name>
</gene>
<evidence type="ECO:0000256" key="1">
    <source>
        <dbReference type="ARBA" id="ARBA00004496"/>
    </source>
</evidence>
<sequence length="187" mass="21576">MTLQPLQCQENDEFLSEFDRMMSDAFVEHSRDVRPNPTPMSLPLPTRITHKKNYDQLLHESKMDTNTDENTSENERGNKTVKFILMSRSNKQQMTTIAIPEDSVIVAKMRSREKAEAEERRNVKRVTLEMTERQVEEEAAQELLMQQRNAPLNPHRERRVKYQHPKGAPDADLIFGSGKHRSGASGS</sequence>
<feature type="compositionally biased region" description="Basic residues" evidence="3">
    <location>
        <begin position="178"/>
        <end position="187"/>
    </location>
</feature>
<dbReference type="KEGG" id="hazt:108668664"/>
<dbReference type="OrthoDB" id="27832at2759"/>
<dbReference type="Proteomes" id="UP000694843">
    <property type="component" value="Unplaced"/>
</dbReference>
<dbReference type="RefSeq" id="XP_018011396.1">
    <property type="nucleotide sequence ID" value="XM_018155907.1"/>
</dbReference>
<dbReference type="AlphaFoldDB" id="A0A8B7NCY0"/>
<evidence type="ECO:0000256" key="3">
    <source>
        <dbReference type="SAM" id="MobiDB-lite"/>
    </source>
</evidence>
<dbReference type="InterPro" id="IPR039762">
    <property type="entry name" value="Nmd2/UPF2"/>
</dbReference>
<dbReference type="GeneID" id="108668664"/>
<dbReference type="GO" id="GO:0000184">
    <property type="term" value="P:nuclear-transcribed mRNA catabolic process, nonsense-mediated decay"/>
    <property type="evidence" value="ECO:0007669"/>
    <property type="project" value="InterPro"/>
</dbReference>